<dbReference type="Proteomes" id="UP001501803">
    <property type="component" value="Unassembled WGS sequence"/>
</dbReference>
<dbReference type="EMBL" id="BAABCN010000002">
    <property type="protein sequence ID" value="GAA3871001.1"/>
    <property type="molecule type" value="Genomic_DNA"/>
</dbReference>
<keyword evidence="1" id="KW-1133">Transmembrane helix</keyword>
<reference evidence="3" key="1">
    <citation type="journal article" date="2019" name="Int. J. Syst. Evol. Microbiol.">
        <title>The Global Catalogue of Microorganisms (GCM) 10K type strain sequencing project: providing services to taxonomists for standard genome sequencing and annotation.</title>
        <authorList>
            <consortium name="The Broad Institute Genomics Platform"/>
            <consortium name="The Broad Institute Genome Sequencing Center for Infectious Disease"/>
            <person name="Wu L."/>
            <person name="Ma J."/>
        </authorList>
    </citation>
    <scope>NUCLEOTIDE SEQUENCE [LARGE SCALE GENOMIC DNA]</scope>
    <source>
        <strain evidence="3">JCM 17021</strain>
    </source>
</reference>
<gene>
    <name evidence="2" type="ORF">GCM10022381_12650</name>
</gene>
<keyword evidence="1" id="KW-0472">Membrane</keyword>
<sequence length="54" mass="5809">MAIIETYSWLQSLYFGLGSLELILVLALLGIAPALVSPAPHVQPTPVKHAHDCL</sequence>
<feature type="transmembrane region" description="Helical" evidence="1">
    <location>
        <begin position="12"/>
        <end position="36"/>
    </location>
</feature>
<comment type="caution">
    <text evidence="2">The sequence shown here is derived from an EMBL/GenBank/DDBJ whole genome shotgun (WGS) entry which is preliminary data.</text>
</comment>
<keyword evidence="3" id="KW-1185">Reference proteome</keyword>
<dbReference type="RefSeq" id="WP_345063545.1">
    <property type="nucleotide sequence ID" value="NZ_BAABCN010000002.1"/>
</dbReference>
<organism evidence="2 3">
    <name type="scientific">Leifsonia kafniensis</name>
    <dbReference type="NCBI Taxonomy" id="475957"/>
    <lineage>
        <taxon>Bacteria</taxon>
        <taxon>Bacillati</taxon>
        <taxon>Actinomycetota</taxon>
        <taxon>Actinomycetes</taxon>
        <taxon>Micrococcales</taxon>
        <taxon>Microbacteriaceae</taxon>
        <taxon>Leifsonia</taxon>
    </lineage>
</organism>
<name>A0ABP7KD08_9MICO</name>
<evidence type="ECO:0000256" key="1">
    <source>
        <dbReference type="SAM" id="Phobius"/>
    </source>
</evidence>
<proteinExistence type="predicted"/>
<accession>A0ABP7KD08</accession>
<evidence type="ECO:0000313" key="3">
    <source>
        <dbReference type="Proteomes" id="UP001501803"/>
    </source>
</evidence>
<protein>
    <submittedName>
        <fullName evidence="2">Uncharacterized protein</fullName>
    </submittedName>
</protein>
<keyword evidence="1" id="KW-0812">Transmembrane</keyword>
<evidence type="ECO:0000313" key="2">
    <source>
        <dbReference type="EMBL" id="GAA3871001.1"/>
    </source>
</evidence>